<protein>
    <submittedName>
        <fullName evidence="1">Uncharacterized protein</fullName>
    </submittedName>
</protein>
<accession>A0ABU7ARE0</accession>
<dbReference type="EMBL" id="JAHUTI010022548">
    <property type="protein sequence ID" value="MED6239955.1"/>
    <property type="molecule type" value="Genomic_DNA"/>
</dbReference>
<evidence type="ECO:0000313" key="2">
    <source>
        <dbReference type="Proteomes" id="UP001345963"/>
    </source>
</evidence>
<dbReference type="Proteomes" id="UP001345963">
    <property type="component" value="Unassembled WGS sequence"/>
</dbReference>
<name>A0ABU7ARE0_9TELE</name>
<sequence length="139" mass="15942">MVPQLGIPTWFLALSAADMQWHWWSLLGFAHKSSSFVTQLSEKKNRHKGRSAHSTRVGQKVAEGGWWVSIDAWLKAGYTQLPYFIIFIIIFEWWEKLGYLEKTHICKGTTNKTERLSGFGLRIFLLHSNTATGPQCSPF</sequence>
<reference evidence="1 2" key="1">
    <citation type="submission" date="2021-07" db="EMBL/GenBank/DDBJ databases">
        <authorList>
            <person name="Palmer J.M."/>
        </authorList>
    </citation>
    <scope>NUCLEOTIDE SEQUENCE [LARGE SCALE GENOMIC DNA]</scope>
    <source>
        <strain evidence="1 2">AT_MEX2019</strain>
        <tissue evidence="1">Muscle</tissue>
    </source>
</reference>
<evidence type="ECO:0000313" key="1">
    <source>
        <dbReference type="EMBL" id="MED6239955.1"/>
    </source>
</evidence>
<comment type="caution">
    <text evidence="1">The sequence shown here is derived from an EMBL/GenBank/DDBJ whole genome shotgun (WGS) entry which is preliminary data.</text>
</comment>
<organism evidence="1 2">
    <name type="scientific">Ataeniobius toweri</name>
    <dbReference type="NCBI Taxonomy" id="208326"/>
    <lineage>
        <taxon>Eukaryota</taxon>
        <taxon>Metazoa</taxon>
        <taxon>Chordata</taxon>
        <taxon>Craniata</taxon>
        <taxon>Vertebrata</taxon>
        <taxon>Euteleostomi</taxon>
        <taxon>Actinopterygii</taxon>
        <taxon>Neopterygii</taxon>
        <taxon>Teleostei</taxon>
        <taxon>Neoteleostei</taxon>
        <taxon>Acanthomorphata</taxon>
        <taxon>Ovalentaria</taxon>
        <taxon>Atherinomorphae</taxon>
        <taxon>Cyprinodontiformes</taxon>
        <taxon>Goodeidae</taxon>
        <taxon>Ataeniobius</taxon>
    </lineage>
</organism>
<keyword evidence="2" id="KW-1185">Reference proteome</keyword>
<proteinExistence type="predicted"/>
<gene>
    <name evidence="1" type="ORF">ATANTOWER_013728</name>
</gene>